<evidence type="ECO:0000256" key="1">
    <source>
        <dbReference type="ARBA" id="ARBA00005234"/>
    </source>
</evidence>
<evidence type="ECO:0000313" key="6">
    <source>
        <dbReference type="Proteomes" id="UP001157418"/>
    </source>
</evidence>
<keyword evidence="6" id="KW-1185">Reference proteome</keyword>
<evidence type="ECO:0000313" key="5">
    <source>
        <dbReference type="EMBL" id="CAH1418007.1"/>
    </source>
</evidence>
<evidence type="ECO:0000259" key="4">
    <source>
        <dbReference type="Pfam" id="PF02902"/>
    </source>
</evidence>
<comment type="similarity">
    <text evidence="1">Belongs to the peptidase C48 family.</text>
</comment>
<dbReference type="GO" id="GO:0008234">
    <property type="term" value="F:cysteine-type peptidase activity"/>
    <property type="evidence" value="ECO:0007669"/>
    <property type="project" value="InterPro"/>
</dbReference>
<name>A0AAU9LWQ7_9ASTR</name>
<dbReference type="SUPFAM" id="SSF54001">
    <property type="entry name" value="Cysteine proteinases"/>
    <property type="match status" value="1"/>
</dbReference>
<evidence type="ECO:0000256" key="3">
    <source>
        <dbReference type="ARBA" id="ARBA00022801"/>
    </source>
</evidence>
<dbReference type="Pfam" id="PF02902">
    <property type="entry name" value="Peptidase_C48"/>
    <property type="match status" value="1"/>
</dbReference>
<evidence type="ECO:0000256" key="2">
    <source>
        <dbReference type="ARBA" id="ARBA00022670"/>
    </source>
</evidence>
<keyword evidence="3" id="KW-0378">Hydrolase</keyword>
<feature type="domain" description="Ubiquitin-like protease family profile" evidence="4">
    <location>
        <begin position="2"/>
        <end position="111"/>
    </location>
</feature>
<dbReference type="EMBL" id="CAKMRJ010000113">
    <property type="protein sequence ID" value="CAH1418007.1"/>
    <property type="molecule type" value="Genomic_DNA"/>
</dbReference>
<protein>
    <recommendedName>
        <fullName evidence="4">Ubiquitin-like protease family profile domain-containing protein</fullName>
    </recommendedName>
</protein>
<sequence length="124" mass="14294">MAVLHLDTWKVDIYDSARPMDYFSKYLTGGEFKSFGDSIISELDAIEYWNDFPVGHKDKAKVEFIDVVDAPQQEYSLDRGDCGVFVCMFMEMTISGVPVKIFTARKDAGFLYRHKMTNIIWDTI</sequence>
<reference evidence="5 6" key="1">
    <citation type="submission" date="2022-01" db="EMBL/GenBank/DDBJ databases">
        <authorList>
            <person name="Xiong W."/>
            <person name="Schranz E."/>
        </authorList>
    </citation>
    <scope>NUCLEOTIDE SEQUENCE [LARGE SCALE GENOMIC DNA]</scope>
</reference>
<dbReference type="InterPro" id="IPR038765">
    <property type="entry name" value="Papain-like_cys_pep_sf"/>
</dbReference>
<dbReference type="Proteomes" id="UP001157418">
    <property type="component" value="Unassembled WGS sequence"/>
</dbReference>
<organism evidence="5 6">
    <name type="scientific">Lactuca virosa</name>
    <dbReference type="NCBI Taxonomy" id="75947"/>
    <lineage>
        <taxon>Eukaryota</taxon>
        <taxon>Viridiplantae</taxon>
        <taxon>Streptophyta</taxon>
        <taxon>Embryophyta</taxon>
        <taxon>Tracheophyta</taxon>
        <taxon>Spermatophyta</taxon>
        <taxon>Magnoliopsida</taxon>
        <taxon>eudicotyledons</taxon>
        <taxon>Gunneridae</taxon>
        <taxon>Pentapetalae</taxon>
        <taxon>asterids</taxon>
        <taxon>campanulids</taxon>
        <taxon>Asterales</taxon>
        <taxon>Asteraceae</taxon>
        <taxon>Cichorioideae</taxon>
        <taxon>Cichorieae</taxon>
        <taxon>Lactucinae</taxon>
        <taxon>Lactuca</taxon>
    </lineage>
</organism>
<gene>
    <name evidence="5" type="ORF">LVIROSA_LOCUS5632</name>
</gene>
<dbReference type="InterPro" id="IPR003653">
    <property type="entry name" value="Peptidase_C48_C"/>
</dbReference>
<proteinExistence type="inferred from homology"/>
<dbReference type="GO" id="GO:0006508">
    <property type="term" value="P:proteolysis"/>
    <property type="evidence" value="ECO:0007669"/>
    <property type="project" value="UniProtKB-KW"/>
</dbReference>
<dbReference type="AlphaFoldDB" id="A0AAU9LWQ7"/>
<dbReference type="Gene3D" id="3.40.395.10">
    <property type="entry name" value="Adenoviral Proteinase, Chain A"/>
    <property type="match status" value="1"/>
</dbReference>
<comment type="caution">
    <text evidence="5">The sequence shown here is derived from an EMBL/GenBank/DDBJ whole genome shotgun (WGS) entry which is preliminary data.</text>
</comment>
<keyword evidence="2" id="KW-0645">Protease</keyword>
<accession>A0AAU9LWQ7</accession>